<protein>
    <submittedName>
        <fullName evidence="2">Uncharacterized protein</fullName>
    </submittedName>
</protein>
<gene>
    <name evidence="1" type="ORF">Lqua_1612</name>
    <name evidence="2" type="ORF">NCTC12376_03091</name>
</gene>
<evidence type="ECO:0000313" key="2">
    <source>
        <dbReference type="EMBL" id="STY19254.1"/>
    </source>
</evidence>
<name>A0A378KWP5_9GAMM</name>
<dbReference type="EMBL" id="LNYR01000021">
    <property type="protein sequence ID" value="KTD49160.1"/>
    <property type="molecule type" value="Genomic_DNA"/>
</dbReference>
<reference evidence="1 3" key="1">
    <citation type="submission" date="2015-11" db="EMBL/GenBank/DDBJ databases">
        <title>Genomic analysis of 38 Legionella species identifies large and diverse effector repertoires.</title>
        <authorList>
            <person name="Burstein D."/>
            <person name="Amaro F."/>
            <person name="Zusman T."/>
            <person name="Lifshitz Z."/>
            <person name="Cohen O."/>
            <person name="Gilbert J.A."/>
            <person name="Pupko T."/>
            <person name="Shuman H.A."/>
            <person name="Segal G."/>
        </authorList>
    </citation>
    <scope>NUCLEOTIDE SEQUENCE [LARGE SCALE GENOMIC DNA]</scope>
    <source>
        <strain evidence="1 3">ATCC 49507</strain>
    </source>
</reference>
<reference evidence="2 4" key="2">
    <citation type="submission" date="2018-06" db="EMBL/GenBank/DDBJ databases">
        <authorList>
            <consortium name="Pathogen Informatics"/>
            <person name="Doyle S."/>
        </authorList>
    </citation>
    <scope>NUCLEOTIDE SEQUENCE [LARGE SCALE GENOMIC DNA]</scope>
    <source>
        <strain evidence="2 4">NCTC12376</strain>
    </source>
</reference>
<dbReference type="Proteomes" id="UP000054639">
    <property type="component" value="Unassembled WGS sequence"/>
</dbReference>
<sequence length="496" mass="58491">MLEEKWMTQNTPGLSHWLLTDDYRAKAQLKYELKHLESRLHKYLDVHSEQDYCHEEINTLCAHLAQRYLDYLKLVDPDSDFIVQNTNDETKTINLLEQFSIISQLKQRLSKIADQEEESRLIAEIASLYHQCAHSTGSSSTVASRKLIEYSGCCDELKQLFHHTNLKLWLSALVAYWNHSTRQDEELSVLFRDWHHDELQLALDFFSEPHLVNLVNAIFFYKLYPDKLFNELIHPEKLVSVRMRLGFLHEFIELLQQQLYQVSLQQGLKSGVDLLFHGEDLPQGILIEVDDEFREIIQLAVKNLKVKFTPENEEQVTSERLHDLGRAYKFWFNPNRLIDAVMVLQQRLVKDSISDDDRIALFHQEMLILYRQLTTTECLDLYGYFANKDSRYLLYTLFTIVQDKILDWLPPLSKSEKNAVTSVFHALQCVMEALRVELKNRHVTTEPYVYDLEKQYVQARRRNRDAVFRLIAIYGREPITISDSVEKLFGYIEDHN</sequence>
<accession>A0A378KWP5</accession>
<dbReference type="EMBL" id="UGOW01000001">
    <property type="protein sequence ID" value="STY19254.1"/>
    <property type="molecule type" value="Genomic_DNA"/>
</dbReference>
<evidence type="ECO:0000313" key="4">
    <source>
        <dbReference type="Proteomes" id="UP000254230"/>
    </source>
</evidence>
<proteinExistence type="predicted"/>
<dbReference type="Proteomes" id="UP000254230">
    <property type="component" value="Unassembled WGS sequence"/>
</dbReference>
<evidence type="ECO:0000313" key="3">
    <source>
        <dbReference type="Proteomes" id="UP000054639"/>
    </source>
</evidence>
<evidence type="ECO:0000313" key="1">
    <source>
        <dbReference type="EMBL" id="KTD49160.1"/>
    </source>
</evidence>
<organism evidence="2 4">
    <name type="scientific">Legionella quateirensis</name>
    <dbReference type="NCBI Taxonomy" id="45072"/>
    <lineage>
        <taxon>Bacteria</taxon>
        <taxon>Pseudomonadati</taxon>
        <taxon>Pseudomonadota</taxon>
        <taxon>Gammaproteobacteria</taxon>
        <taxon>Legionellales</taxon>
        <taxon>Legionellaceae</taxon>
        <taxon>Legionella</taxon>
    </lineage>
</organism>
<keyword evidence="3" id="KW-1185">Reference proteome</keyword>
<dbReference type="AlphaFoldDB" id="A0A378KWP5"/>